<reference evidence="2 3" key="1">
    <citation type="submission" date="2019-12" db="EMBL/GenBank/DDBJ databases">
        <title>Sequence classification of anaerobic respiratory reductive dehalogenases: First we see many, then we see few.</title>
        <authorList>
            <person name="Molenda O."/>
            <person name="Puentes Jacome L.A."/>
            <person name="Cao X."/>
            <person name="Nesbo C.L."/>
            <person name="Tang S."/>
            <person name="Morson N."/>
            <person name="Patron J."/>
            <person name="Lomheim L."/>
            <person name="Wishart D.S."/>
            <person name="Edwards E.A."/>
        </authorList>
    </citation>
    <scope>NUCLEOTIDE SEQUENCE [LARGE SCALE GENOMIC DNA]</scope>
    <source>
        <strain evidence="2 3">12DCA</strain>
    </source>
</reference>
<evidence type="ECO:0000256" key="1">
    <source>
        <dbReference type="SAM" id="Phobius"/>
    </source>
</evidence>
<keyword evidence="1" id="KW-1133">Transmembrane helix</keyword>
<protein>
    <submittedName>
        <fullName evidence="2">VUT family protein</fullName>
    </submittedName>
</protein>
<gene>
    <name evidence="2" type="ORF">GQ588_00990</name>
</gene>
<dbReference type="InterPro" id="IPR003744">
    <property type="entry name" value="YhhQ"/>
</dbReference>
<keyword evidence="1" id="KW-0812">Transmembrane</keyword>
<feature type="transmembrane region" description="Helical" evidence="1">
    <location>
        <begin position="28"/>
        <end position="44"/>
    </location>
</feature>
<name>A0A857DER2_9FIRM</name>
<accession>A0A857DER2</accession>
<dbReference type="RefSeq" id="WP_019224848.1">
    <property type="nucleotide sequence ID" value="NZ_CP046996.1"/>
</dbReference>
<feature type="transmembrane region" description="Helical" evidence="1">
    <location>
        <begin position="110"/>
        <end position="134"/>
    </location>
</feature>
<dbReference type="EMBL" id="CP046996">
    <property type="protein sequence ID" value="QGZ99346.1"/>
    <property type="molecule type" value="Genomic_DNA"/>
</dbReference>
<feature type="transmembrane region" description="Helical" evidence="1">
    <location>
        <begin position="146"/>
        <end position="168"/>
    </location>
</feature>
<proteinExistence type="predicted"/>
<dbReference type="Proteomes" id="UP000430508">
    <property type="component" value="Chromosome"/>
</dbReference>
<sequence length="182" mass="19730">MLLILYLAAIIIANIITAALAPLQVGPFLIPYGSWLIGVTLVLRDIIQRKYGRKTAYLAITTALVLSAVSSKLLGDTLTITLASAISFLISESADTEIYTRLKGSFLRKVFASGIVSSFLDSVVFILIGLSPLISGILTWDFVPNAVLGQFAVKSLMQVLGISILFMIKNHWEVTVNEKQGN</sequence>
<evidence type="ECO:0000313" key="3">
    <source>
        <dbReference type="Proteomes" id="UP000430508"/>
    </source>
</evidence>
<dbReference type="Pfam" id="PF02592">
    <property type="entry name" value="Vut_1"/>
    <property type="match status" value="1"/>
</dbReference>
<keyword evidence="1" id="KW-0472">Membrane</keyword>
<organism evidence="2 3">
    <name type="scientific">Dehalobacter restrictus</name>
    <dbReference type="NCBI Taxonomy" id="55583"/>
    <lineage>
        <taxon>Bacteria</taxon>
        <taxon>Bacillati</taxon>
        <taxon>Bacillota</taxon>
        <taxon>Clostridia</taxon>
        <taxon>Eubacteriales</taxon>
        <taxon>Desulfitobacteriaceae</taxon>
        <taxon>Dehalobacter</taxon>
    </lineage>
</organism>
<evidence type="ECO:0000313" key="2">
    <source>
        <dbReference type="EMBL" id="QGZ99346.1"/>
    </source>
</evidence>
<dbReference type="AlphaFoldDB" id="A0A857DER2"/>